<sequence>MEAKTPKRKSDYETIACLASNWSMHMYLRQDQKLLSLLVARERLRAYDTLLSSSGSVLMLVVASTTMHPSVIDGLSDP</sequence>
<proteinExistence type="predicted"/>
<evidence type="ECO:0000313" key="1">
    <source>
        <dbReference type="EMBL" id="RZR74056.1"/>
    </source>
</evidence>
<organism evidence="1">
    <name type="scientific">Ensete ventricosum</name>
    <name type="common">Abyssinian banana</name>
    <name type="synonym">Musa ensete</name>
    <dbReference type="NCBI Taxonomy" id="4639"/>
    <lineage>
        <taxon>Eukaryota</taxon>
        <taxon>Viridiplantae</taxon>
        <taxon>Streptophyta</taxon>
        <taxon>Embryophyta</taxon>
        <taxon>Tracheophyta</taxon>
        <taxon>Spermatophyta</taxon>
        <taxon>Magnoliopsida</taxon>
        <taxon>Liliopsida</taxon>
        <taxon>Zingiberales</taxon>
        <taxon>Musaceae</taxon>
        <taxon>Ensete</taxon>
    </lineage>
</organism>
<dbReference type="AlphaFoldDB" id="A0A445MIM5"/>
<accession>A0A445MIM5</accession>
<dbReference type="EMBL" id="KV876099">
    <property type="protein sequence ID" value="RZR74056.1"/>
    <property type="molecule type" value="Genomic_DNA"/>
</dbReference>
<reference evidence="1" key="1">
    <citation type="journal article" date="2018" name="Data Brief">
        <title>Genome sequence data from 17 accessions of Ensete ventricosum, a staple food crop for millions in Ethiopia.</title>
        <authorList>
            <person name="Yemataw Z."/>
            <person name="Muzemil S."/>
            <person name="Ambachew D."/>
            <person name="Tripathi L."/>
            <person name="Tesfaye K."/>
            <person name="Chala A."/>
            <person name="Farbos A."/>
            <person name="O'Neill P."/>
            <person name="Moore K."/>
            <person name="Grant M."/>
            <person name="Studholme D.J."/>
        </authorList>
    </citation>
    <scope>NUCLEOTIDE SEQUENCE [LARGE SCALE GENOMIC DNA]</scope>
    <source>
        <tissue evidence="1">Leaf</tissue>
    </source>
</reference>
<gene>
    <name evidence="1" type="ORF">BHM03_00031505</name>
</gene>
<protein>
    <submittedName>
        <fullName evidence="1">Uncharacterized protein</fullName>
    </submittedName>
</protein>
<name>A0A445MIM5_ENSVE</name>
<dbReference type="Proteomes" id="UP000290560">
    <property type="component" value="Unassembled WGS sequence"/>
</dbReference>